<dbReference type="SMART" id="SM00369">
    <property type="entry name" value="LRR_TYP"/>
    <property type="match status" value="6"/>
</dbReference>
<evidence type="ECO:0000256" key="2">
    <source>
        <dbReference type="ARBA" id="ARBA00022737"/>
    </source>
</evidence>
<dbReference type="STRING" id="144512.A0A0V0TSI5"/>
<dbReference type="InterPro" id="IPR001611">
    <property type="entry name" value="Leu-rich_rpt"/>
</dbReference>
<dbReference type="Gene3D" id="3.80.10.10">
    <property type="entry name" value="Ribonuclease Inhibitor"/>
    <property type="match status" value="2"/>
</dbReference>
<evidence type="ECO:0000256" key="3">
    <source>
        <dbReference type="SAM" id="Phobius"/>
    </source>
</evidence>
<feature type="transmembrane region" description="Helical" evidence="3">
    <location>
        <begin position="130"/>
        <end position="152"/>
    </location>
</feature>
<evidence type="ECO:0000313" key="5">
    <source>
        <dbReference type="Proteomes" id="UP000055048"/>
    </source>
</evidence>
<keyword evidence="3" id="KW-0812">Transmembrane</keyword>
<dbReference type="Pfam" id="PF13855">
    <property type="entry name" value="LRR_8"/>
    <property type="match status" value="2"/>
</dbReference>
<protein>
    <submittedName>
        <fullName evidence="4">Leucine-rich repeat-containing protein 15</fullName>
    </submittedName>
</protein>
<dbReference type="PANTHER" id="PTHR24366">
    <property type="entry name" value="IG(IMMUNOGLOBULIN) AND LRR(LEUCINE RICH REPEAT) DOMAINS"/>
    <property type="match status" value="1"/>
</dbReference>
<keyword evidence="1" id="KW-0433">Leucine-rich repeat</keyword>
<keyword evidence="3" id="KW-1133">Transmembrane helix</keyword>
<evidence type="ECO:0000256" key="1">
    <source>
        <dbReference type="ARBA" id="ARBA00022614"/>
    </source>
</evidence>
<dbReference type="Proteomes" id="UP000055048">
    <property type="component" value="Unassembled WGS sequence"/>
</dbReference>
<dbReference type="PROSITE" id="PS51450">
    <property type="entry name" value="LRR"/>
    <property type="match status" value="2"/>
</dbReference>
<keyword evidence="5" id="KW-1185">Reference proteome</keyword>
<dbReference type="AlphaFoldDB" id="A0A0V0TSI5"/>
<sequence>MDRWMDGWGREVSTIQLIKAQSNITQLHVQANDNENLNLAIVRKILKKGSAGQYAPDKNSAHMGKRVRHFWFRRRLVLVADTLSYKVLRRRRTAHTREHASIKASLLLPNRSSKRVVRNKTCSSKCHRSLLVLLVGISIVSILELLLLYTLYLAISLSSRSAAVAVSSVQTLFAKRKKNCSIVTIFNELMRQQQQRQQQRSLAIVMLFRILTICLFLKVSSSSTSVDAVRKKCTFSEECWCSSETCNLPTTARCMNLHEIPQFSENDCQIISILLQGDFNSVSKDQFFMFKDTLKELIISTTSSQPLVIDDMAFNGLAISEIERLEIDAGGKMSEVPSAVQNLQKLNTLIINGTDMKSLNALFAKNTSLHTLRISNSQLMNIDLNAFTYLRFFTTLELPGNKLNQIPRDALVPVQKTLRSLDLSYNEITSVDNGAFVDFERLRQLNLSNNPIALVSNGAFAKSASLLSTLDLSHCQLESIPSGALVGLKLLRYLNVSFNRIAHLSEASFGNMTSLISVDLTNNPIKTVAVDAFYGASFPSVTLSNTELQQLDLAIFGTSTALRELQIFDSPSLRKLYANFSTSGSTSIDVELRNVGTLELDRSLFDWLLKPTFSLKIHPNETVHCDATSVGWLTAVVRCFGVMPLDVNSIYCAPPTRRGDDGDGDDVDVGVGIGDAPSANKTFVFDAIVKTVINCEHYSTTTTTSTTESVPVNNIVGNQTNAGSTVLLGSSFMYSVAVVVVVVATTLVVS</sequence>
<reference evidence="4 5" key="1">
    <citation type="submission" date="2015-01" db="EMBL/GenBank/DDBJ databases">
        <title>Evolution of Trichinella species and genotypes.</title>
        <authorList>
            <person name="Korhonen P.K."/>
            <person name="Edoardo P."/>
            <person name="Giuseppe L.R."/>
            <person name="Gasser R.B."/>
        </authorList>
    </citation>
    <scope>NUCLEOTIDE SEQUENCE [LARGE SCALE GENOMIC DNA]</scope>
    <source>
        <strain evidence="4">ISS417</strain>
    </source>
</reference>
<proteinExistence type="predicted"/>
<dbReference type="EMBL" id="JYDJ01000157">
    <property type="protein sequence ID" value="KRX41948.1"/>
    <property type="molecule type" value="Genomic_DNA"/>
</dbReference>
<dbReference type="InterPro" id="IPR032675">
    <property type="entry name" value="LRR_dom_sf"/>
</dbReference>
<gene>
    <name evidence="4" type="primary">Lrrc15</name>
    <name evidence="4" type="ORF">T05_4961</name>
</gene>
<dbReference type="OrthoDB" id="1055097at2759"/>
<keyword evidence="3" id="KW-0472">Membrane</keyword>
<dbReference type="InterPro" id="IPR003591">
    <property type="entry name" value="Leu-rich_rpt_typical-subtyp"/>
</dbReference>
<name>A0A0V0TSI5_9BILA</name>
<feature type="transmembrane region" description="Helical" evidence="3">
    <location>
        <begin position="726"/>
        <end position="749"/>
    </location>
</feature>
<keyword evidence="2" id="KW-0677">Repeat</keyword>
<comment type="caution">
    <text evidence="4">The sequence shown here is derived from an EMBL/GenBank/DDBJ whole genome shotgun (WGS) entry which is preliminary data.</text>
</comment>
<evidence type="ECO:0000313" key="4">
    <source>
        <dbReference type="EMBL" id="KRX41948.1"/>
    </source>
</evidence>
<dbReference type="PANTHER" id="PTHR24366:SF96">
    <property type="entry name" value="LEUCINE RICH REPEAT CONTAINING 53"/>
    <property type="match status" value="1"/>
</dbReference>
<organism evidence="4 5">
    <name type="scientific">Trichinella murrelli</name>
    <dbReference type="NCBI Taxonomy" id="144512"/>
    <lineage>
        <taxon>Eukaryota</taxon>
        <taxon>Metazoa</taxon>
        <taxon>Ecdysozoa</taxon>
        <taxon>Nematoda</taxon>
        <taxon>Enoplea</taxon>
        <taxon>Dorylaimia</taxon>
        <taxon>Trichinellida</taxon>
        <taxon>Trichinellidae</taxon>
        <taxon>Trichinella</taxon>
    </lineage>
</organism>
<accession>A0A0V0TSI5</accession>
<dbReference type="SUPFAM" id="SSF52058">
    <property type="entry name" value="L domain-like"/>
    <property type="match status" value="1"/>
</dbReference>